<dbReference type="OrthoDB" id="1911663at2759"/>
<dbReference type="AlphaFoldDB" id="A0A6J1DKE6"/>
<dbReference type="Pfam" id="PF07911">
    <property type="entry name" value="DUF1677"/>
    <property type="match status" value="1"/>
</dbReference>
<evidence type="ECO:0000313" key="2">
    <source>
        <dbReference type="Proteomes" id="UP000504603"/>
    </source>
</evidence>
<keyword evidence="2" id="KW-1185">Reference proteome</keyword>
<evidence type="ECO:0000313" key="4">
    <source>
        <dbReference type="RefSeq" id="XP_022153972.1"/>
    </source>
</evidence>
<name>A0A6J1DKE6_MOMCH</name>
<dbReference type="RefSeq" id="XP_022153961.1">
    <property type="nucleotide sequence ID" value="XM_022298269.1"/>
</dbReference>
<dbReference type="PANTHER" id="PTHR33108">
    <property type="entry name" value="OS01G0745000 PROTEIN"/>
    <property type="match status" value="1"/>
</dbReference>
<dbReference type="InterPro" id="IPR012876">
    <property type="entry name" value="DUF1677_pln"/>
</dbReference>
<dbReference type="RefSeq" id="XP_022153972.1">
    <property type="nucleotide sequence ID" value="XM_022298280.1"/>
</dbReference>
<dbReference type="Proteomes" id="UP000504603">
    <property type="component" value="Unplaced"/>
</dbReference>
<evidence type="ECO:0000313" key="3">
    <source>
        <dbReference type="RefSeq" id="XP_022153961.1"/>
    </source>
</evidence>
<sequence length="157" mass="17111">MSATVLSDTILESATASAKLIAHMEVEFVKCDCCGLSEECTPAYIERVRERYNGNWICGLCSEAINYEILRSDSLITAEEAMESHMKLCKKFTSLKPPPNPAVHLIAAMRQILKRSMDSPQTRALRSMPSSPTKKSSRPPPLARSGSCLSSLSASGS</sequence>
<feature type="compositionally biased region" description="Low complexity" evidence="1">
    <location>
        <begin position="145"/>
        <end position="157"/>
    </location>
</feature>
<dbReference type="KEGG" id="mcha:111021346"/>
<evidence type="ECO:0000256" key="1">
    <source>
        <dbReference type="SAM" id="MobiDB-lite"/>
    </source>
</evidence>
<proteinExistence type="predicted"/>
<organism evidence="2 4">
    <name type="scientific">Momordica charantia</name>
    <name type="common">Bitter gourd</name>
    <name type="synonym">Balsam pear</name>
    <dbReference type="NCBI Taxonomy" id="3673"/>
    <lineage>
        <taxon>Eukaryota</taxon>
        <taxon>Viridiplantae</taxon>
        <taxon>Streptophyta</taxon>
        <taxon>Embryophyta</taxon>
        <taxon>Tracheophyta</taxon>
        <taxon>Spermatophyta</taxon>
        <taxon>Magnoliopsida</taxon>
        <taxon>eudicotyledons</taxon>
        <taxon>Gunneridae</taxon>
        <taxon>Pentapetalae</taxon>
        <taxon>rosids</taxon>
        <taxon>fabids</taxon>
        <taxon>Cucurbitales</taxon>
        <taxon>Cucurbitaceae</taxon>
        <taxon>Momordiceae</taxon>
        <taxon>Momordica</taxon>
    </lineage>
</organism>
<protein>
    <submittedName>
        <fullName evidence="3 4">Uncharacterized protein LOC111021346</fullName>
    </submittedName>
</protein>
<reference evidence="3 4" key="1">
    <citation type="submission" date="2025-04" db="UniProtKB">
        <authorList>
            <consortium name="RefSeq"/>
        </authorList>
    </citation>
    <scope>IDENTIFICATION</scope>
    <source>
        <strain evidence="3 4">OHB3-1</strain>
    </source>
</reference>
<dbReference type="GeneID" id="111021346"/>
<accession>A0A6J1DKE6</accession>
<gene>
    <name evidence="3 4" type="primary">LOC111021346</name>
</gene>
<dbReference type="PANTHER" id="PTHR33108:SF32">
    <property type="entry name" value="DUF1677 FAMILY PROTEIN (DUF1677)"/>
    <property type="match status" value="1"/>
</dbReference>
<feature type="region of interest" description="Disordered" evidence="1">
    <location>
        <begin position="118"/>
        <end position="157"/>
    </location>
</feature>